<dbReference type="AlphaFoldDB" id="A0A0H4X334"/>
<reference evidence="2 3" key="1">
    <citation type="journal article" date="2016" name="PLoS ONE">
        <title>Complete Genome Sequence and Comparative Genomics of a Novel Myxobacterium Myxococcus hansupus.</title>
        <authorList>
            <person name="Sharma G."/>
            <person name="Narwani T."/>
            <person name="Subramanian S."/>
        </authorList>
    </citation>
    <scope>NUCLEOTIDE SEQUENCE [LARGE SCALE GENOMIC DNA]</scope>
    <source>
        <strain evidence="3">mixupus</strain>
    </source>
</reference>
<proteinExistence type="predicted"/>
<evidence type="ECO:0000313" key="2">
    <source>
        <dbReference type="EMBL" id="AKQ70046.1"/>
    </source>
</evidence>
<feature type="region of interest" description="Disordered" evidence="1">
    <location>
        <begin position="1"/>
        <end position="58"/>
    </location>
</feature>
<dbReference type="Proteomes" id="UP000009026">
    <property type="component" value="Chromosome"/>
</dbReference>
<accession>A0A0H4X334</accession>
<gene>
    <name evidence="2" type="ORF">A176_006958</name>
</gene>
<name>A0A0H4X334_9BACT</name>
<dbReference type="KEGG" id="mym:A176_006958"/>
<keyword evidence="3" id="KW-1185">Reference proteome</keyword>
<sequence>MRSRGRSPRLRPAVCEPSNPGLTPWLGTSRRQPHVEAGWSGRRGGSTCAERGNGERGSGRVAWCCGLRAAIRSPTRRRTAASPRPHVSP</sequence>
<evidence type="ECO:0000313" key="3">
    <source>
        <dbReference type="Proteomes" id="UP000009026"/>
    </source>
</evidence>
<protein>
    <submittedName>
        <fullName evidence="2">Uncharacterized protein</fullName>
    </submittedName>
</protein>
<dbReference type="EMBL" id="CP012109">
    <property type="protein sequence ID" value="AKQ70046.1"/>
    <property type="molecule type" value="Genomic_DNA"/>
</dbReference>
<dbReference type="STRING" id="1297742.A176_006958"/>
<evidence type="ECO:0000256" key="1">
    <source>
        <dbReference type="SAM" id="MobiDB-lite"/>
    </source>
</evidence>
<organism evidence="2 3">
    <name type="scientific">Pseudomyxococcus hansupus</name>
    <dbReference type="NCBI Taxonomy" id="1297742"/>
    <lineage>
        <taxon>Bacteria</taxon>
        <taxon>Pseudomonadati</taxon>
        <taxon>Myxococcota</taxon>
        <taxon>Myxococcia</taxon>
        <taxon>Myxococcales</taxon>
        <taxon>Cystobacterineae</taxon>
        <taxon>Myxococcaceae</taxon>
        <taxon>Pseudomyxococcus</taxon>
    </lineage>
</organism>